<evidence type="ECO:0000256" key="8">
    <source>
        <dbReference type="ARBA" id="ARBA00023002"/>
    </source>
</evidence>
<evidence type="ECO:0000256" key="1">
    <source>
        <dbReference type="ARBA" id="ARBA00004429"/>
    </source>
</evidence>
<keyword evidence="11 12" id="KW-0472">Membrane</keyword>
<dbReference type="PANTHER" id="PTHR38674">
    <property type="entry name" value="ALKANE 1-MONOOXYGENASE 1"/>
    <property type="match status" value="1"/>
</dbReference>
<dbReference type="GO" id="GO:0004497">
    <property type="term" value="F:monooxygenase activity"/>
    <property type="evidence" value="ECO:0007669"/>
    <property type="project" value="UniProtKB-KW"/>
</dbReference>
<dbReference type="OrthoDB" id="507375at2759"/>
<protein>
    <submittedName>
        <fullName evidence="14">Predicted protein</fullName>
    </submittedName>
</protein>
<evidence type="ECO:0000256" key="12">
    <source>
        <dbReference type="SAM" id="Phobius"/>
    </source>
</evidence>
<feature type="domain" description="Fatty acid desaturase" evidence="13">
    <location>
        <begin position="214"/>
        <end position="422"/>
    </location>
</feature>
<dbReference type="KEGG" id="ngr:NAEGRDRAFT_80273"/>
<feature type="transmembrane region" description="Helical" evidence="12">
    <location>
        <begin position="344"/>
        <end position="366"/>
    </location>
</feature>
<evidence type="ECO:0000313" key="14">
    <source>
        <dbReference type="EMBL" id="EFC42900.1"/>
    </source>
</evidence>
<feature type="transmembrane region" description="Helical" evidence="12">
    <location>
        <begin position="128"/>
        <end position="151"/>
    </location>
</feature>
<keyword evidence="7 12" id="KW-1133">Transmembrane helix</keyword>
<dbReference type="eggNOG" id="ENOG502RYW0">
    <property type="taxonomic scope" value="Eukaryota"/>
</dbReference>
<dbReference type="AlphaFoldDB" id="D2VK76"/>
<evidence type="ECO:0000256" key="9">
    <source>
        <dbReference type="ARBA" id="ARBA00023004"/>
    </source>
</evidence>
<evidence type="ECO:0000256" key="2">
    <source>
        <dbReference type="ARBA" id="ARBA00010823"/>
    </source>
</evidence>
<dbReference type="CDD" id="cd03512">
    <property type="entry name" value="Alkane-hydroxylase"/>
    <property type="match status" value="1"/>
</dbReference>
<keyword evidence="6" id="KW-0479">Metal-binding</keyword>
<feature type="transmembrane region" description="Helical" evidence="12">
    <location>
        <begin position="430"/>
        <end position="450"/>
    </location>
</feature>
<evidence type="ECO:0000256" key="3">
    <source>
        <dbReference type="ARBA" id="ARBA00022475"/>
    </source>
</evidence>
<evidence type="ECO:0000259" key="13">
    <source>
        <dbReference type="Pfam" id="PF00487"/>
    </source>
</evidence>
<dbReference type="GO" id="GO:0006629">
    <property type="term" value="P:lipid metabolic process"/>
    <property type="evidence" value="ECO:0007669"/>
    <property type="project" value="InterPro"/>
</dbReference>
<dbReference type="PANTHER" id="PTHR38674:SF1">
    <property type="entry name" value="ALKANE 1-MONOOXYGENASE 1"/>
    <property type="match status" value="1"/>
</dbReference>
<evidence type="ECO:0000313" key="15">
    <source>
        <dbReference type="Proteomes" id="UP000006671"/>
    </source>
</evidence>
<keyword evidence="4" id="KW-0997">Cell inner membrane</keyword>
<dbReference type="GO" id="GO:0046872">
    <property type="term" value="F:metal ion binding"/>
    <property type="evidence" value="ECO:0007669"/>
    <property type="project" value="UniProtKB-KW"/>
</dbReference>
<keyword evidence="15" id="KW-1185">Reference proteome</keyword>
<keyword evidence="9" id="KW-0408">Iron</keyword>
<comment type="subcellular location">
    <subcellularLocation>
        <location evidence="1">Cell inner membrane</location>
        <topology evidence="1">Multi-pass membrane protein</topology>
    </subcellularLocation>
</comment>
<dbReference type="InterPro" id="IPR033885">
    <property type="entry name" value="AlkB/XylM"/>
</dbReference>
<feature type="transmembrane region" description="Helical" evidence="12">
    <location>
        <begin position="314"/>
        <end position="338"/>
    </location>
</feature>
<feature type="transmembrane region" description="Helical" evidence="12">
    <location>
        <begin position="178"/>
        <end position="198"/>
    </location>
</feature>
<keyword evidence="8" id="KW-0560">Oxidoreductase</keyword>
<dbReference type="RefSeq" id="XP_002675644.1">
    <property type="nucleotide sequence ID" value="XM_002675598.1"/>
</dbReference>
<dbReference type="InParanoid" id="D2VK76"/>
<dbReference type="GO" id="GO:0005886">
    <property type="term" value="C:plasma membrane"/>
    <property type="evidence" value="ECO:0007669"/>
    <property type="project" value="UniProtKB-SubCell"/>
</dbReference>
<keyword evidence="3" id="KW-1003">Cell membrane</keyword>
<reference evidence="14 15" key="1">
    <citation type="journal article" date="2010" name="Cell">
        <title>The genome of Naegleria gruberi illuminates early eukaryotic versatility.</title>
        <authorList>
            <person name="Fritz-Laylin L.K."/>
            <person name="Prochnik S.E."/>
            <person name="Ginger M.L."/>
            <person name="Dacks J.B."/>
            <person name="Carpenter M.L."/>
            <person name="Field M.C."/>
            <person name="Kuo A."/>
            <person name="Paredez A."/>
            <person name="Chapman J."/>
            <person name="Pham J."/>
            <person name="Shu S."/>
            <person name="Neupane R."/>
            <person name="Cipriano M."/>
            <person name="Mancuso J."/>
            <person name="Tu H."/>
            <person name="Salamov A."/>
            <person name="Lindquist E."/>
            <person name="Shapiro H."/>
            <person name="Lucas S."/>
            <person name="Grigoriev I.V."/>
            <person name="Cande W.Z."/>
            <person name="Fulton C."/>
            <person name="Rokhsar D.S."/>
            <person name="Dawson S.C."/>
        </authorList>
    </citation>
    <scope>NUCLEOTIDE SEQUENCE [LARGE SCALE GENOMIC DNA]</scope>
    <source>
        <strain evidence="14 15">NEG-M</strain>
    </source>
</reference>
<name>D2VK76_NAEGR</name>
<organism evidence="15">
    <name type="scientific">Naegleria gruberi</name>
    <name type="common">Amoeba</name>
    <dbReference type="NCBI Taxonomy" id="5762"/>
    <lineage>
        <taxon>Eukaryota</taxon>
        <taxon>Discoba</taxon>
        <taxon>Heterolobosea</taxon>
        <taxon>Tetramitia</taxon>
        <taxon>Eutetramitia</taxon>
        <taxon>Vahlkampfiidae</taxon>
        <taxon>Naegleria</taxon>
    </lineage>
</organism>
<accession>D2VK76</accession>
<dbReference type="GeneID" id="8862891"/>
<dbReference type="VEuPathDB" id="AmoebaDB:NAEGRDRAFT_80273"/>
<evidence type="ECO:0000256" key="5">
    <source>
        <dbReference type="ARBA" id="ARBA00022692"/>
    </source>
</evidence>
<comment type="similarity">
    <text evidence="2">Belongs to the fatty acid desaturase type 1 family. AlkB subfamily.</text>
</comment>
<dbReference type="EMBL" id="GG738877">
    <property type="protein sequence ID" value="EFC42900.1"/>
    <property type="molecule type" value="Genomic_DNA"/>
</dbReference>
<sequence>MLISTTQKNENGALTHEIHQNNHDELSQVGGGDIVNNNSNVTSQNPPLWNNPILYLINIHILVCLHAFSWWALSQSVDHPLRKHIITQPLSFIHKTITTIPETIMIPTINNHNISVIISEYFPSDETVICTSFLAGPLFGFVIIPMIDYFYNGKEYVYMNQEHDKKEIDSQTRDYSTLYRMVPIIYTISLTCLFFYSLSRVHLLTAEQFLMHSISLGVALGQSGAVSHDLLHKRTFIENLCARIILIFHGYLHFPLEHVYSHHKKAATPQDAATARFGENLYNFAVRSCIGGYMNAWHIDTEHRERRRRRFNTTLPSLLFSEMFWSTVSLVLFASFVFYKFGTLGLSSYLLTALIAIILIECVNYIEHYGLKRKLRDDGEYEPVNETHSFDALFRMSSYAYFNIVFHADHHFYATREYYKLRVYEKSPKLPFGYSTMILISFIPPLYFSLMNPIVFEFYRDRGVDYEKLLNQE</sequence>
<dbReference type="Proteomes" id="UP000006671">
    <property type="component" value="Unassembled WGS sequence"/>
</dbReference>
<evidence type="ECO:0000256" key="4">
    <source>
        <dbReference type="ARBA" id="ARBA00022519"/>
    </source>
</evidence>
<feature type="transmembrane region" description="Helical" evidence="12">
    <location>
        <begin position="53"/>
        <end position="73"/>
    </location>
</feature>
<dbReference type="Pfam" id="PF00487">
    <property type="entry name" value="FA_desaturase"/>
    <property type="match status" value="1"/>
</dbReference>
<gene>
    <name evidence="14" type="ORF">NAEGRDRAFT_80273</name>
</gene>
<proteinExistence type="inferred from homology"/>
<dbReference type="InterPro" id="IPR005804">
    <property type="entry name" value="FA_desaturase_dom"/>
</dbReference>
<dbReference type="OMA" id="HAFSWWA"/>
<evidence type="ECO:0000256" key="6">
    <source>
        <dbReference type="ARBA" id="ARBA00022723"/>
    </source>
</evidence>
<keyword evidence="5 12" id="KW-0812">Transmembrane</keyword>
<keyword evidence="10" id="KW-0503">Monooxygenase</keyword>
<evidence type="ECO:0000256" key="7">
    <source>
        <dbReference type="ARBA" id="ARBA00022989"/>
    </source>
</evidence>
<evidence type="ECO:0000256" key="10">
    <source>
        <dbReference type="ARBA" id="ARBA00023033"/>
    </source>
</evidence>
<evidence type="ECO:0000256" key="11">
    <source>
        <dbReference type="ARBA" id="ARBA00023136"/>
    </source>
</evidence>